<dbReference type="RefSeq" id="WP_147262761.1">
    <property type="nucleotide sequence ID" value="NZ_QNRK01000014.1"/>
</dbReference>
<evidence type="ECO:0000313" key="4">
    <source>
        <dbReference type="Proteomes" id="UP000253529"/>
    </source>
</evidence>
<sequence>MRRRPALAGLACLLALTQASAKEVLTAPRNPVKPHATRAKTAGAPRPAGLAAISFSDPYGSPVGVSKGKGAGFPPSETTVPVQPQGGFTIKAGRDSPDAPMTGGLMFRF</sequence>
<gene>
    <name evidence="3" type="ORF">DFR50_11416</name>
</gene>
<proteinExistence type="predicted"/>
<comment type="caution">
    <text evidence="3">The sequence shown here is derived from an EMBL/GenBank/DDBJ whole genome shotgun (WGS) entry which is preliminary data.</text>
</comment>
<feature type="chain" id="PRO_5016793443" evidence="2">
    <location>
        <begin position="22"/>
        <end position="109"/>
    </location>
</feature>
<dbReference type="EMBL" id="QNRK01000014">
    <property type="protein sequence ID" value="RBP12187.1"/>
    <property type="molecule type" value="Genomic_DNA"/>
</dbReference>
<evidence type="ECO:0000256" key="1">
    <source>
        <dbReference type="SAM" id="MobiDB-lite"/>
    </source>
</evidence>
<evidence type="ECO:0000313" key="3">
    <source>
        <dbReference type="EMBL" id="RBP12187.1"/>
    </source>
</evidence>
<dbReference type="AlphaFoldDB" id="A0A366FC56"/>
<organism evidence="3 4">
    <name type="scientific">Roseiarcus fermentans</name>
    <dbReference type="NCBI Taxonomy" id="1473586"/>
    <lineage>
        <taxon>Bacteria</taxon>
        <taxon>Pseudomonadati</taxon>
        <taxon>Pseudomonadota</taxon>
        <taxon>Alphaproteobacteria</taxon>
        <taxon>Hyphomicrobiales</taxon>
        <taxon>Roseiarcaceae</taxon>
        <taxon>Roseiarcus</taxon>
    </lineage>
</organism>
<keyword evidence="4" id="KW-1185">Reference proteome</keyword>
<feature type="signal peptide" evidence="2">
    <location>
        <begin position="1"/>
        <end position="21"/>
    </location>
</feature>
<accession>A0A366FC56</accession>
<keyword evidence="2" id="KW-0732">Signal</keyword>
<dbReference type="Proteomes" id="UP000253529">
    <property type="component" value="Unassembled WGS sequence"/>
</dbReference>
<feature type="region of interest" description="Disordered" evidence="1">
    <location>
        <begin position="66"/>
        <end position="109"/>
    </location>
</feature>
<feature type="region of interest" description="Disordered" evidence="1">
    <location>
        <begin position="26"/>
        <end position="45"/>
    </location>
</feature>
<evidence type="ECO:0000256" key="2">
    <source>
        <dbReference type="SAM" id="SignalP"/>
    </source>
</evidence>
<protein>
    <submittedName>
        <fullName evidence="3">Uncharacterized protein</fullName>
    </submittedName>
</protein>
<name>A0A366FC56_9HYPH</name>
<reference evidence="3 4" key="1">
    <citation type="submission" date="2018-06" db="EMBL/GenBank/DDBJ databases">
        <title>Genomic Encyclopedia of Type Strains, Phase IV (KMG-IV): sequencing the most valuable type-strain genomes for metagenomic binning, comparative biology and taxonomic classification.</title>
        <authorList>
            <person name="Goeker M."/>
        </authorList>
    </citation>
    <scope>NUCLEOTIDE SEQUENCE [LARGE SCALE GENOMIC DNA]</scope>
    <source>
        <strain evidence="3 4">DSM 24875</strain>
    </source>
</reference>